<dbReference type="RefSeq" id="WP_035074212.1">
    <property type="nucleotide sequence ID" value="NZ_JMIH01000020.1"/>
</dbReference>
<protein>
    <recommendedName>
        <fullName evidence="3">AAA+ ATPase domain-containing protein</fullName>
    </recommendedName>
</protein>
<evidence type="ECO:0000313" key="1">
    <source>
        <dbReference type="EMBL" id="KEO73668.1"/>
    </source>
</evidence>
<gene>
    <name evidence="1" type="ORF">EL17_11045</name>
</gene>
<name>A0A074L1F7_9BACT</name>
<proteinExistence type="predicted"/>
<dbReference type="OrthoDB" id="779537at2"/>
<sequence>MSNKGSVFQKGGGGTNFEQSIQAAFTVSLAIRGSAPCLPANEIIEVSFQNTSKGYETDDLLVVAKSGLGEHRLLMQIKHDVSFTENDGTFKEVLQSFWKDYNNTAIFDRTKDKLIIVKGGLTKDERNHFKSIFNWSNSHATEIDFINEVNRIKGKKERLKIIRNILNEANWNVALTDKEIWEFAKCMDVLEYDLLQAGSVDQTYFLNLIKLSKNRISTLNEKEIWDGLSAIVAEFNKDGGNITTETIREMEIYKNFSVENLIPHFKAVRKLKCDSEAIVNPLKNTIGDLHLIKSEVSEKIVRSITTFQITIVTGKPGVGKSALVKDLLRNEFATSSAFVFRADQFGQPHIANVFSNQGVDISIRDIFSCISLIPDKIIYLDSFEKLLEADPECAFKQLMGIMTEYPDIKLISSSRKYAIDLIIQKFGLDKEKIGIVEIPLLTDEELEIVALKYPQLKNVLGNEKIRPLLQSPKYLDFAVKALHKSGDDYADIELADFKNRLWNILVVDEVNEKNGLPIKRETAFMEIAVKRAKEMKLFTQPVQADAEAIAFLMKDEMLVKEPLNRRYTPAHDILEDWALVKHISLVYEDATIAEDFFNKIGKEPAIRRAFRLWIEELLIDNGTKVVALVREVLNCKTIERYWADEILTAVFRSEISESFFNGFKKDLLEEDAKLLIKCLHIIRTCCKENNDKLNFLLPKGSGWREVLMFIETHIDQLMVNRLNIVSYLSDWHLRIMFQFNEVDQYELASAKNVVLHYIDEVESGLQFWQKREIEGRRKELIAILFDLASIAKDEIKQLVEQSFTSQENDSRQHRSLDKTVIKMCLSGLGNQSLIKELPELIVESAWKEWKLRPIDPPSPGSIRAMIGGDSLNNDKCWGIENNHTFYPSGVYKTPLYNLLRYHPLKGLELFVQFINYSIDFYAQAKCQYKHQLKELEFELSDGTRKKLWGAGELWVAYRGICVTHYLLESLLMSFEKFLLETAARKTETSKANLKFVFEYVYNNTNNVTPLGALVSVAIAYPSEVDEAMLPLLKVREFYEWDLGRALQEHSALAPMDQTIPFAQKERWESNQLPHRKKFMRGLIDFILDYQFNVRKINKGIHQVFDQLKKDIPEEDIVWKKTITEIDIRNHKIGEYDEKLGGFPIAPEYDKDVQEFMDSGKEEFESDNKAMNYSSQLQKAFEGKESINYLDWQACQKEYSSNENLNILFDRPVTLAVIGLRDISEQLSEKEKMWCINTILETAAIIITDTTSRNFGLNMNYMLMEKELALSSFHLPLNFLDSEEDRKDVLLIMVHMLIAPFAEHEVDKITKYIREVFSSHYPNETKTIWFSVVQYAEYRKANPCFYDDYDNNRLQLAIEKEHQYIEDQIKIGNTVLDLSTVALDRHTGYLVTRALLIIPYASDDAELKEFIRHFILLLVKDLQFEEDFSYNRNRDGRQVDFQEVVEIKFYLAELLIIASPVFSKPIIDIILDEFYKSIADTTKYRFRDDLFEFSVDVLKFSVVKLDDIVANNPDKIIKNKAIKQFWEVWEHLSEKIKNSGTLYFTQQLFLDTGWNEQAIDWQPLQEKKEVYHQMINDFGSSNVQSILNVFSTIGEKTFLPEGLGWLVEILKKEPLQLTALMSVATERFVKRLFYNHITEIKKNKRLIDDFVWLLDKMIELGSSEAYLFRENVITYKSVSV</sequence>
<dbReference type="SUPFAM" id="SSF52540">
    <property type="entry name" value="P-loop containing nucleoside triphosphate hydrolases"/>
    <property type="match status" value="1"/>
</dbReference>
<keyword evidence="2" id="KW-1185">Reference proteome</keyword>
<evidence type="ECO:0008006" key="3">
    <source>
        <dbReference type="Google" id="ProtNLM"/>
    </source>
</evidence>
<comment type="caution">
    <text evidence="1">The sequence shown here is derived from an EMBL/GenBank/DDBJ whole genome shotgun (WGS) entry which is preliminary data.</text>
</comment>
<dbReference type="Proteomes" id="UP000027821">
    <property type="component" value="Unassembled WGS sequence"/>
</dbReference>
<dbReference type="STRING" id="1048983.EL17_11045"/>
<organism evidence="1 2">
    <name type="scientific">Anditalea andensis</name>
    <dbReference type="NCBI Taxonomy" id="1048983"/>
    <lineage>
        <taxon>Bacteria</taxon>
        <taxon>Pseudomonadati</taxon>
        <taxon>Bacteroidota</taxon>
        <taxon>Cytophagia</taxon>
        <taxon>Cytophagales</taxon>
        <taxon>Cytophagaceae</taxon>
        <taxon>Anditalea</taxon>
    </lineage>
</organism>
<dbReference type="EMBL" id="JMIH01000020">
    <property type="protein sequence ID" value="KEO73668.1"/>
    <property type="molecule type" value="Genomic_DNA"/>
</dbReference>
<accession>A0A074L1F7</accession>
<evidence type="ECO:0000313" key="2">
    <source>
        <dbReference type="Proteomes" id="UP000027821"/>
    </source>
</evidence>
<dbReference type="eggNOG" id="COG0464">
    <property type="taxonomic scope" value="Bacteria"/>
</dbReference>
<reference evidence="1 2" key="1">
    <citation type="submission" date="2014-04" db="EMBL/GenBank/DDBJ databases">
        <title>Characterization and application of a salt tolerant electro-active bacterium.</title>
        <authorList>
            <person name="Yang L."/>
            <person name="Wei S."/>
            <person name="Tay Q.X.M."/>
        </authorList>
    </citation>
    <scope>NUCLEOTIDE SEQUENCE [LARGE SCALE GENOMIC DNA]</scope>
    <source>
        <strain evidence="1 2">LY1</strain>
    </source>
</reference>
<dbReference type="InterPro" id="IPR027417">
    <property type="entry name" value="P-loop_NTPase"/>
</dbReference>